<organism evidence="2 3">
    <name type="scientific">Leersia perrieri</name>
    <dbReference type="NCBI Taxonomy" id="77586"/>
    <lineage>
        <taxon>Eukaryota</taxon>
        <taxon>Viridiplantae</taxon>
        <taxon>Streptophyta</taxon>
        <taxon>Embryophyta</taxon>
        <taxon>Tracheophyta</taxon>
        <taxon>Spermatophyta</taxon>
        <taxon>Magnoliopsida</taxon>
        <taxon>Liliopsida</taxon>
        <taxon>Poales</taxon>
        <taxon>Poaceae</taxon>
        <taxon>BOP clade</taxon>
        <taxon>Oryzoideae</taxon>
        <taxon>Oryzeae</taxon>
        <taxon>Oryzinae</taxon>
        <taxon>Leersia</taxon>
    </lineage>
</organism>
<reference evidence="2" key="3">
    <citation type="submission" date="2015-04" db="UniProtKB">
        <authorList>
            <consortium name="EnsemblPlants"/>
        </authorList>
    </citation>
    <scope>IDENTIFICATION</scope>
</reference>
<accession>A0A0D9UZV6</accession>
<feature type="region of interest" description="Disordered" evidence="1">
    <location>
        <begin position="14"/>
        <end position="33"/>
    </location>
</feature>
<protein>
    <submittedName>
        <fullName evidence="2">Uncharacterized protein</fullName>
    </submittedName>
</protein>
<evidence type="ECO:0000256" key="1">
    <source>
        <dbReference type="SAM" id="MobiDB-lite"/>
    </source>
</evidence>
<proteinExistence type="predicted"/>
<keyword evidence="3" id="KW-1185">Reference proteome</keyword>
<dbReference type="HOGENOM" id="CLU_127332_1_0_1"/>
<dbReference type="AlphaFoldDB" id="A0A0D9UZV6"/>
<reference evidence="2 3" key="1">
    <citation type="submission" date="2012-08" db="EMBL/GenBank/DDBJ databases">
        <title>Oryza genome evolution.</title>
        <authorList>
            <person name="Wing R.A."/>
        </authorList>
    </citation>
    <scope>NUCLEOTIDE SEQUENCE</scope>
</reference>
<dbReference type="EnsemblPlants" id="LPERR01G11030.1">
    <property type="protein sequence ID" value="LPERR01G11030.1"/>
    <property type="gene ID" value="LPERR01G11030"/>
</dbReference>
<dbReference type="PANTHER" id="PTHR33511">
    <property type="entry name" value="OS06G0632400 PROTEIN"/>
    <property type="match status" value="1"/>
</dbReference>
<sequence length="97" mass="11125">MGRGKRSVFASLFGFGSSGRQDQDQKKAAAEQQRYYGQIGQNQVRGRTTKVRPSDDDDDDYYGRRWYAERDINRRATEFIDRVHRGMLAAGSEQDDG</sequence>
<dbReference type="Proteomes" id="UP000032180">
    <property type="component" value="Chromosome 1"/>
</dbReference>
<reference evidence="3" key="2">
    <citation type="submission" date="2013-12" db="EMBL/GenBank/DDBJ databases">
        <authorList>
            <person name="Yu Y."/>
            <person name="Lee S."/>
            <person name="de Baynast K."/>
            <person name="Wissotski M."/>
            <person name="Liu L."/>
            <person name="Talag J."/>
            <person name="Goicoechea J."/>
            <person name="Angelova A."/>
            <person name="Jetty R."/>
            <person name="Kudrna D."/>
            <person name="Golser W."/>
            <person name="Rivera L."/>
            <person name="Zhang J."/>
            <person name="Wing R."/>
        </authorList>
    </citation>
    <scope>NUCLEOTIDE SEQUENCE</scope>
</reference>
<evidence type="ECO:0000313" key="3">
    <source>
        <dbReference type="Proteomes" id="UP000032180"/>
    </source>
</evidence>
<evidence type="ECO:0000313" key="2">
    <source>
        <dbReference type="EnsemblPlants" id="LPERR01G11030.1"/>
    </source>
</evidence>
<dbReference type="Gramene" id="LPERR01G11030.1">
    <property type="protein sequence ID" value="LPERR01G11030.1"/>
    <property type="gene ID" value="LPERR01G11030"/>
</dbReference>
<dbReference type="eggNOG" id="ENOG502SYAA">
    <property type="taxonomic scope" value="Eukaryota"/>
</dbReference>
<name>A0A0D9UZV6_9ORYZ</name>